<feature type="compositionally biased region" description="Polar residues" evidence="1">
    <location>
        <begin position="7"/>
        <end position="31"/>
    </location>
</feature>
<evidence type="ECO:0000313" key="3">
    <source>
        <dbReference type="Proteomes" id="UP001066276"/>
    </source>
</evidence>
<proteinExistence type="predicted"/>
<comment type="caution">
    <text evidence="2">The sequence shown here is derived from an EMBL/GenBank/DDBJ whole genome shotgun (WGS) entry which is preliminary data.</text>
</comment>
<reference evidence="2" key="1">
    <citation type="journal article" date="2022" name="bioRxiv">
        <title>Sequencing and chromosome-scale assembly of the giantPleurodeles waltlgenome.</title>
        <authorList>
            <person name="Brown T."/>
            <person name="Elewa A."/>
            <person name="Iarovenko S."/>
            <person name="Subramanian E."/>
            <person name="Araus A.J."/>
            <person name="Petzold A."/>
            <person name="Susuki M."/>
            <person name="Suzuki K.-i.T."/>
            <person name="Hayashi T."/>
            <person name="Toyoda A."/>
            <person name="Oliveira C."/>
            <person name="Osipova E."/>
            <person name="Leigh N.D."/>
            <person name="Simon A."/>
            <person name="Yun M.H."/>
        </authorList>
    </citation>
    <scope>NUCLEOTIDE SEQUENCE</scope>
    <source>
        <strain evidence="2">20211129_DDA</strain>
        <tissue evidence="2">Liver</tissue>
    </source>
</reference>
<protein>
    <submittedName>
        <fullName evidence="2">Uncharacterized protein</fullName>
    </submittedName>
</protein>
<dbReference type="Proteomes" id="UP001066276">
    <property type="component" value="Chromosome 7"/>
</dbReference>
<name>A0AAV7PNR9_PLEWA</name>
<gene>
    <name evidence="2" type="ORF">NDU88_008086</name>
</gene>
<sequence length="128" mass="13840">MGRHRQTTPSQGNTMEQYTTPTPLPQHQTRMGGSAEALVVPATAEEPLYAEILAAIQGTRVALGGKIEMVAVEVNILRKDLCKVSDMVKVAEGSIMDLQTEVGTLRKQMTQVTSTVGVWEAKLEDSEG</sequence>
<keyword evidence="3" id="KW-1185">Reference proteome</keyword>
<evidence type="ECO:0000313" key="2">
    <source>
        <dbReference type="EMBL" id="KAJ1129720.1"/>
    </source>
</evidence>
<accession>A0AAV7PNR9</accession>
<organism evidence="2 3">
    <name type="scientific">Pleurodeles waltl</name>
    <name type="common">Iberian ribbed newt</name>
    <dbReference type="NCBI Taxonomy" id="8319"/>
    <lineage>
        <taxon>Eukaryota</taxon>
        <taxon>Metazoa</taxon>
        <taxon>Chordata</taxon>
        <taxon>Craniata</taxon>
        <taxon>Vertebrata</taxon>
        <taxon>Euteleostomi</taxon>
        <taxon>Amphibia</taxon>
        <taxon>Batrachia</taxon>
        <taxon>Caudata</taxon>
        <taxon>Salamandroidea</taxon>
        <taxon>Salamandridae</taxon>
        <taxon>Pleurodelinae</taxon>
        <taxon>Pleurodeles</taxon>
    </lineage>
</organism>
<dbReference type="AlphaFoldDB" id="A0AAV7PNR9"/>
<dbReference type="EMBL" id="JANPWB010000011">
    <property type="protein sequence ID" value="KAJ1129720.1"/>
    <property type="molecule type" value="Genomic_DNA"/>
</dbReference>
<evidence type="ECO:0000256" key="1">
    <source>
        <dbReference type="SAM" id="MobiDB-lite"/>
    </source>
</evidence>
<feature type="region of interest" description="Disordered" evidence="1">
    <location>
        <begin position="1"/>
        <end position="33"/>
    </location>
</feature>